<comment type="caution">
    <text evidence="1">The sequence shown here is derived from an EMBL/GenBank/DDBJ whole genome shotgun (WGS) entry which is preliminary data.</text>
</comment>
<dbReference type="AlphaFoldDB" id="A0A6B2MND9"/>
<organism evidence="1">
    <name type="scientific">Burkholderia cenocepacia</name>
    <dbReference type="NCBI Taxonomy" id="95486"/>
    <lineage>
        <taxon>Bacteria</taxon>
        <taxon>Pseudomonadati</taxon>
        <taxon>Pseudomonadota</taxon>
        <taxon>Betaproteobacteria</taxon>
        <taxon>Burkholderiales</taxon>
        <taxon>Burkholderiaceae</taxon>
        <taxon>Burkholderia</taxon>
        <taxon>Burkholderia cepacia complex</taxon>
    </lineage>
</organism>
<sequence length="109" mass="12687">MTSLSWQADRETFSSMPPRCDVSVNRWRSGRDRDMFSSGRPRAFAAIRLHAWRNFPADADAARIYTARNFPTRPPRSGRHARHWRCDRQLAIDGRPVSPENRALLPLRQ</sequence>
<accession>A0A6B2MND9</accession>
<dbReference type="EMBL" id="JAAEAM010000035">
    <property type="protein sequence ID" value="NDV75707.1"/>
    <property type="molecule type" value="Genomic_DNA"/>
</dbReference>
<dbReference type="RefSeq" id="WP_127837591.1">
    <property type="nucleotide sequence ID" value="NZ_CADETX010000005.1"/>
</dbReference>
<protein>
    <submittedName>
        <fullName evidence="1">Uncharacterized protein</fullName>
    </submittedName>
</protein>
<name>A0A6B2MND9_9BURK</name>
<evidence type="ECO:0000313" key="1">
    <source>
        <dbReference type="EMBL" id="NDV75707.1"/>
    </source>
</evidence>
<gene>
    <name evidence="1" type="ORF">GFJ35_27070</name>
</gene>
<proteinExistence type="predicted"/>
<reference evidence="1" key="1">
    <citation type="submission" date="2019-11" db="EMBL/GenBank/DDBJ databases">
        <title>Burkholderia cenocepacia CF.</title>
        <authorList>
            <person name="Vianna E.F."/>
            <person name="Marques E.A."/>
            <person name="Albano R.M."/>
            <person name="Leao R.S."/>
        </authorList>
    </citation>
    <scope>NUCLEOTIDE SEQUENCE</scope>
    <source>
        <strain evidence="1">MS-2140</strain>
    </source>
</reference>